<keyword evidence="3" id="KW-1185">Reference proteome</keyword>
<dbReference type="STRING" id="320771.Cflav_PD5567"/>
<dbReference type="Proteomes" id="UP000003688">
    <property type="component" value="Unassembled WGS sequence"/>
</dbReference>
<organism evidence="2 3">
    <name type="scientific">Pedosphaera parvula (strain Ellin514)</name>
    <dbReference type="NCBI Taxonomy" id="320771"/>
    <lineage>
        <taxon>Bacteria</taxon>
        <taxon>Pseudomonadati</taxon>
        <taxon>Verrucomicrobiota</taxon>
        <taxon>Pedosphaerae</taxon>
        <taxon>Pedosphaerales</taxon>
        <taxon>Pedosphaeraceae</taxon>
        <taxon>Pedosphaera</taxon>
    </lineage>
</organism>
<sequence precursor="true">MIISLRRIKQQPFTFNMRFSLSALASATILSFMVAGCTPKETQALLAPSEALGKVLAEETAKAAGAKKQIILINPDASWGPTSLAEKAFKAALSKQGFSIASVKSVNVGDPMKSGQVGLKAADFLEALQKSPDAGAVVSFAGAPLLDKASAAGLPLQYPPVLVVATASLGDVPGIGNDRTLLAQMIEARLVQEAIIDGTEAASPTGGKPDADRELFGQHFQILRASDSGTR</sequence>
<comment type="caution">
    <text evidence="2">The sequence shown here is derived from an EMBL/GenBank/DDBJ whole genome shotgun (WGS) entry which is preliminary data.</text>
</comment>
<gene>
    <name evidence="2" type="ORF">Cflav_PD5567</name>
</gene>
<feature type="chain" id="PRO_5002892901" evidence="1">
    <location>
        <begin position="26"/>
        <end position="231"/>
    </location>
</feature>
<accession>B9XBP7</accession>
<dbReference type="EMBL" id="ABOX02000003">
    <property type="protein sequence ID" value="EEF62932.1"/>
    <property type="molecule type" value="Genomic_DNA"/>
</dbReference>
<evidence type="ECO:0000256" key="1">
    <source>
        <dbReference type="SAM" id="SignalP"/>
    </source>
</evidence>
<evidence type="ECO:0000313" key="2">
    <source>
        <dbReference type="EMBL" id="EEF62932.1"/>
    </source>
</evidence>
<name>B9XBP7_PEDPL</name>
<keyword evidence="1" id="KW-0732">Signal</keyword>
<dbReference type="AlphaFoldDB" id="B9XBP7"/>
<reference evidence="2 3" key="1">
    <citation type="journal article" date="2011" name="J. Bacteriol.">
        <title>Genome sequence of 'Pedosphaera parvula' Ellin514, an aerobic Verrucomicrobial isolate from pasture soil.</title>
        <authorList>
            <person name="Kant R."/>
            <person name="van Passel M.W."/>
            <person name="Sangwan P."/>
            <person name="Palva A."/>
            <person name="Lucas S."/>
            <person name="Copeland A."/>
            <person name="Lapidus A."/>
            <person name="Glavina Del Rio T."/>
            <person name="Dalin E."/>
            <person name="Tice H."/>
            <person name="Bruce D."/>
            <person name="Goodwin L."/>
            <person name="Pitluck S."/>
            <person name="Chertkov O."/>
            <person name="Larimer F.W."/>
            <person name="Land M.L."/>
            <person name="Hauser L."/>
            <person name="Brettin T.S."/>
            <person name="Detter J.C."/>
            <person name="Han S."/>
            <person name="de Vos W.M."/>
            <person name="Janssen P.H."/>
            <person name="Smidt H."/>
        </authorList>
    </citation>
    <scope>NUCLEOTIDE SEQUENCE [LARGE SCALE GENOMIC DNA]</scope>
    <source>
        <strain evidence="2 3">Ellin514</strain>
    </source>
</reference>
<evidence type="ECO:0000313" key="3">
    <source>
        <dbReference type="Proteomes" id="UP000003688"/>
    </source>
</evidence>
<proteinExistence type="predicted"/>
<feature type="signal peptide" evidence="1">
    <location>
        <begin position="1"/>
        <end position="25"/>
    </location>
</feature>
<protein>
    <submittedName>
        <fullName evidence="2">Uncharacterized protein</fullName>
    </submittedName>
</protein>